<dbReference type="Proteomes" id="UP001652740">
    <property type="component" value="Unplaced"/>
</dbReference>
<evidence type="ECO:0000313" key="5">
    <source>
        <dbReference type="RefSeq" id="XP_052755709.1"/>
    </source>
</evidence>
<sequence>MTAPPIYNPIIPCVHPIPGGIFPGRMIRLQGNTPPGAQRFAINLQCGPNTDPRDDIALHLNFRFVEMCVVRNHLTAMEWGVEELGGGLPLSRGDQFEVLVLCEPQSFKIALNGVHFTEFMHRIPFSRVSHLTVDGDVGVQFIGFEGAQPGPQQVYMADPPAYGSYGAPPPAYGAPGYGAPQGFPSGAPYEAGAPYVAQQRRGLGTGAAVGLGVGALAAGGLAGYALGGGFSSDSPPREEVNVVEFSESADFGGDDWMD</sequence>
<dbReference type="RefSeq" id="XP_052755709.1">
    <property type="nucleotide sequence ID" value="XM_052899749.1"/>
</dbReference>
<evidence type="ECO:0000256" key="1">
    <source>
        <dbReference type="ARBA" id="ARBA00022734"/>
    </source>
</evidence>
<organism evidence="4 5">
    <name type="scientific">Galleria mellonella</name>
    <name type="common">Greater wax moth</name>
    <dbReference type="NCBI Taxonomy" id="7137"/>
    <lineage>
        <taxon>Eukaryota</taxon>
        <taxon>Metazoa</taxon>
        <taxon>Ecdysozoa</taxon>
        <taxon>Arthropoda</taxon>
        <taxon>Hexapoda</taxon>
        <taxon>Insecta</taxon>
        <taxon>Pterygota</taxon>
        <taxon>Neoptera</taxon>
        <taxon>Endopterygota</taxon>
        <taxon>Lepidoptera</taxon>
        <taxon>Glossata</taxon>
        <taxon>Ditrysia</taxon>
        <taxon>Pyraloidea</taxon>
        <taxon>Pyralidae</taxon>
        <taxon>Galleriinae</taxon>
        <taxon>Galleria</taxon>
    </lineage>
</organism>
<dbReference type="GeneID" id="113513982"/>
<protein>
    <recommendedName>
        <fullName evidence="2">Galectin</fullName>
    </recommendedName>
</protein>
<proteinExistence type="predicted"/>
<dbReference type="CDD" id="cd00070">
    <property type="entry name" value="GLECT"/>
    <property type="match status" value="1"/>
</dbReference>
<dbReference type="SUPFAM" id="SSF49899">
    <property type="entry name" value="Concanavalin A-like lectins/glucanases"/>
    <property type="match status" value="1"/>
</dbReference>
<evidence type="ECO:0000259" key="3">
    <source>
        <dbReference type="PROSITE" id="PS51304"/>
    </source>
</evidence>
<dbReference type="InterPro" id="IPR001079">
    <property type="entry name" value="Galectin_CRD"/>
</dbReference>
<reference evidence="5" key="1">
    <citation type="submission" date="2025-08" db="UniProtKB">
        <authorList>
            <consortium name="RefSeq"/>
        </authorList>
    </citation>
    <scope>IDENTIFICATION</scope>
    <source>
        <tissue evidence="5">Whole larvae</tissue>
    </source>
</reference>
<dbReference type="PANTHER" id="PTHR11346">
    <property type="entry name" value="GALECTIN"/>
    <property type="match status" value="1"/>
</dbReference>
<evidence type="ECO:0000256" key="2">
    <source>
        <dbReference type="RuleBase" id="RU102079"/>
    </source>
</evidence>
<feature type="domain" description="Galectin" evidence="3">
    <location>
        <begin position="13"/>
        <end position="145"/>
    </location>
</feature>
<dbReference type="PANTHER" id="PTHR11346:SF176">
    <property type="entry name" value="32 KDA BETA-GALACTOSIDE-BINDING LECTIN LEC-3"/>
    <property type="match status" value="1"/>
</dbReference>
<accession>A0ABM3MWQ7</accession>
<dbReference type="InterPro" id="IPR013320">
    <property type="entry name" value="ConA-like_dom_sf"/>
</dbReference>
<dbReference type="Gene3D" id="2.60.120.200">
    <property type="match status" value="1"/>
</dbReference>
<name>A0ABM3MWQ7_GALME</name>
<keyword evidence="1 2" id="KW-0430">Lectin</keyword>
<dbReference type="Pfam" id="PF00337">
    <property type="entry name" value="Gal-bind_lectin"/>
    <property type="match status" value="1"/>
</dbReference>
<dbReference type="InterPro" id="IPR044156">
    <property type="entry name" value="Galectin-like"/>
</dbReference>
<keyword evidence="4" id="KW-1185">Reference proteome</keyword>
<dbReference type="PROSITE" id="PS51304">
    <property type="entry name" value="GALECTIN"/>
    <property type="match status" value="1"/>
</dbReference>
<dbReference type="SMART" id="SM00276">
    <property type="entry name" value="GLECT"/>
    <property type="match status" value="1"/>
</dbReference>
<gene>
    <name evidence="5" type="primary">LOC113513982</name>
</gene>
<evidence type="ECO:0000313" key="4">
    <source>
        <dbReference type="Proteomes" id="UP001652740"/>
    </source>
</evidence>
<dbReference type="SMART" id="SM00908">
    <property type="entry name" value="Gal-bind_lectin"/>
    <property type="match status" value="1"/>
</dbReference>